<proteinExistence type="inferred from homology"/>
<evidence type="ECO:0000256" key="4">
    <source>
        <dbReference type="RuleBase" id="RU362068"/>
    </source>
</evidence>
<dbReference type="FunFam" id="3.40.50.720:FF:000307">
    <property type="entry name" value="2-dehydropantoate 2-reductase"/>
    <property type="match status" value="1"/>
</dbReference>
<sequence>MRLVILGAGALGAYFGLRFHEANADVTFLVREKRAKQLREKGLKIHSKQGDYEVNDLKIKTTAENIPSADVVVVGVKGYHLEGTLAQLDVLVKRGAFILPVLNGIEHIDVLQERYGHDRVLGGLAFIIATLDENGHVVHSSDFHDLVFGALDPKQEQVCEQLDELAAKANMDAKNSISISQELWKKYMFINAFSGITTAVNLPIGPVRDQKSTFHLAEMIVHEMKLLANSYGAELADTDAEKAINNLLHLDKEATSSMHQDRRKGLTLEVEHLHGGALRLAEKKELSLPYIEAIYGTIKPYEHPTE</sequence>
<dbReference type="GO" id="GO:0005737">
    <property type="term" value="C:cytoplasm"/>
    <property type="evidence" value="ECO:0007669"/>
    <property type="project" value="TreeGrafter"/>
</dbReference>
<feature type="domain" description="Ketopantoate reductase C-terminal" evidence="6">
    <location>
        <begin position="179"/>
        <end position="302"/>
    </location>
</feature>
<dbReference type="InterPro" id="IPR003710">
    <property type="entry name" value="ApbA"/>
</dbReference>
<reference evidence="7 8" key="1">
    <citation type="submission" date="2016-11" db="EMBL/GenBank/DDBJ databases">
        <title>Complete genome sequencing of Virgibacillus halodenitrificans PDB-F2.</title>
        <authorList>
            <person name="Sun Z."/>
            <person name="Zhou Y."/>
            <person name="Li H."/>
        </authorList>
    </citation>
    <scope>NUCLEOTIDE SEQUENCE [LARGE SCALE GENOMIC DNA]</scope>
    <source>
        <strain evidence="7 8">PDB-F2</strain>
    </source>
</reference>
<organism evidence="7 8">
    <name type="scientific">Virgibacillus halodenitrificans</name>
    <name type="common">Bacillus halodenitrificans</name>
    <dbReference type="NCBI Taxonomy" id="1482"/>
    <lineage>
        <taxon>Bacteria</taxon>
        <taxon>Bacillati</taxon>
        <taxon>Bacillota</taxon>
        <taxon>Bacilli</taxon>
        <taxon>Bacillales</taxon>
        <taxon>Bacillaceae</taxon>
        <taxon>Virgibacillus</taxon>
    </lineage>
</organism>
<dbReference type="InterPro" id="IPR036291">
    <property type="entry name" value="NAD(P)-bd_dom_sf"/>
</dbReference>
<dbReference type="EMBL" id="CP017962">
    <property type="protein sequence ID" value="APC47043.1"/>
    <property type="molecule type" value="Genomic_DNA"/>
</dbReference>
<evidence type="ECO:0000256" key="2">
    <source>
        <dbReference type="ARBA" id="ARBA00022857"/>
    </source>
</evidence>
<evidence type="ECO:0000313" key="8">
    <source>
        <dbReference type="Proteomes" id="UP000182945"/>
    </source>
</evidence>
<accession>A0AAC9IXB9</accession>
<dbReference type="PANTHER" id="PTHR21708">
    <property type="entry name" value="PROBABLE 2-DEHYDROPANTOATE 2-REDUCTASE"/>
    <property type="match status" value="1"/>
</dbReference>
<comment type="function">
    <text evidence="4">Catalyzes the NADPH-dependent reduction of ketopantoate into pantoic acid.</text>
</comment>
<dbReference type="Gene3D" id="1.10.1040.10">
    <property type="entry name" value="N-(1-d-carboxylethyl)-l-norvaline Dehydrogenase, domain 2"/>
    <property type="match status" value="1"/>
</dbReference>
<dbReference type="Proteomes" id="UP000182945">
    <property type="component" value="Chromosome"/>
</dbReference>
<dbReference type="SUPFAM" id="SSF48179">
    <property type="entry name" value="6-phosphogluconate dehydrogenase C-terminal domain-like"/>
    <property type="match status" value="1"/>
</dbReference>
<protein>
    <recommendedName>
        <fullName evidence="4">2-dehydropantoate 2-reductase</fullName>
        <ecNumber evidence="4">1.1.1.169</ecNumber>
    </recommendedName>
    <alternativeName>
        <fullName evidence="4">Ketopantoate reductase</fullName>
    </alternativeName>
</protein>
<dbReference type="PANTHER" id="PTHR21708:SF26">
    <property type="entry name" value="2-DEHYDROPANTOATE 2-REDUCTASE"/>
    <property type="match status" value="1"/>
</dbReference>
<dbReference type="RefSeq" id="WP_071648145.1">
    <property type="nucleotide sequence ID" value="NZ_CP017962.1"/>
</dbReference>
<dbReference type="EC" id="1.1.1.169" evidence="4"/>
<feature type="domain" description="Ketopantoate reductase N-terminal" evidence="5">
    <location>
        <begin position="4"/>
        <end position="152"/>
    </location>
</feature>
<evidence type="ECO:0000259" key="5">
    <source>
        <dbReference type="Pfam" id="PF02558"/>
    </source>
</evidence>
<dbReference type="InterPro" id="IPR051402">
    <property type="entry name" value="KPR-Related"/>
</dbReference>
<name>A0AAC9IXB9_VIRHA</name>
<dbReference type="InterPro" id="IPR013328">
    <property type="entry name" value="6PGD_dom2"/>
</dbReference>
<evidence type="ECO:0000256" key="1">
    <source>
        <dbReference type="ARBA" id="ARBA00007870"/>
    </source>
</evidence>
<dbReference type="GO" id="GO:0015940">
    <property type="term" value="P:pantothenate biosynthetic process"/>
    <property type="evidence" value="ECO:0007669"/>
    <property type="project" value="UniProtKB-KW"/>
</dbReference>
<evidence type="ECO:0000256" key="3">
    <source>
        <dbReference type="ARBA" id="ARBA00023002"/>
    </source>
</evidence>
<dbReference type="Gene3D" id="3.40.50.720">
    <property type="entry name" value="NAD(P)-binding Rossmann-like Domain"/>
    <property type="match status" value="1"/>
</dbReference>
<keyword evidence="4" id="KW-0566">Pantothenate biosynthesis</keyword>
<dbReference type="InterPro" id="IPR013332">
    <property type="entry name" value="KPR_N"/>
</dbReference>
<evidence type="ECO:0000259" key="6">
    <source>
        <dbReference type="Pfam" id="PF08546"/>
    </source>
</evidence>
<dbReference type="InterPro" id="IPR008927">
    <property type="entry name" value="6-PGluconate_DH-like_C_sf"/>
</dbReference>
<dbReference type="Pfam" id="PF02558">
    <property type="entry name" value="ApbA"/>
    <property type="match status" value="1"/>
</dbReference>
<dbReference type="SUPFAM" id="SSF51735">
    <property type="entry name" value="NAD(P)-binding Rossmann-fold domains"/>
    <property type="match status" value="1"/>
</dbReference>
<dbReference type="KEGG" id="vhl:BME96_02020"/>
<keyword evidence="2 4" id="KW-0521">NADP</keyword>
<dbReference type="GO" id="GO:0008677">
    <property type="term" value="F:2-dehydropantoate 2-reductase activity"/>
    <property type="evidence" value="ECO:0007669"/>
    <property type="project" value="UniProtKB-EC"/>
</dbReference>
<dbReference type="NCBIfam" id="TIGR00745">
    <property type="entry name" value="apbA_panE"/>
    <property type="match status" value="1"/>
</dbReference>
<keyword evidence="3 4" id="KW-0560">Oxidoreductase</keyword>
<comment type="pathway">
    <text evidence="4">Cofactor biosynthesis; (R)-pantothenate biosynthesis; (R)-pantoate from 3-methyl-2-oxobutanoate: step 2/2.</text>
</comment>
<dbReference type="AlphaFoldDB" id="A0AAC9IXB9"/>
<dbReference type="GeneID" id="71513156"/>
<dbReference type="InterPro" id="IPR013752">
    <property type="entry name" value="KPA_reductase"/>
</dbReference>
<gene>
    <name evidence="7" type="ORF">BME96_02020</name>
</gene>
<evidence type="ECO:0000313" key="7">
    <source>
        <dbReference type="EMBL" id="APC47043.1"/>
    </source>
</evidence>
<comment type="similarity">
    <text evidence="1 4">Belongs to the ketopantoate reductase family.</text>
</comment>
<comment type="catalytic activity">
    <reaction evidence="4">
        <text>(R)-pantoate + NADP(+) = 2-dehydropantoate + NADPH + H(+)</text>
        <dbReference type="Rhea" id="RHEA:16233"/>
        <dbReference type="ChEBI" id="CHEBI:11561"/>
        <dbReference type="ChEBI" id="CHEBI:15378"/>
        <dbReference type="ChEBI" id="CHEBI:15980"/>
        <dbReference type="ChEBI" id="CHEBI:57783"/>
        <dbReference type="ChEBI" id="CHEBI:58349"/>
        <dbReference type="EC" id="1.1.1.169"/>
    </reaction>
</comment>
<dbReference type="Pfam" id="PF08546">
    <property type="entry name" value="ApbA_C"/>
    <property type="match status" value="1"/>
</dbReference>